<keyword evidence="1" id="KW-0479">Metal-binding</keyword>
<name>A0A1L7XQM6_9HELO</name>
<dbReference type="PROSITE" id="PS50157">
    <property type="entry name" value="ZINC_FINGER_C2H2_2"/>
    <property type="match status" value="1"/>
</dbReference>
<dbReference type="EMBL" id="FJOG01000043">
    <property type="protein sequence ID" value="CZR67305.1"/>
    <property type="molecule type" value="Genomic_DNA"/>
</dbReference>
<evidence type="ECO:0000256" key="1">
    <source>
        <dbReference type="PROSITE-ProRule" id="PRU00042"/>
    </source>
</evidence>
<keyword evidence="5" id="KW-1185">Reference proteome</keyword>
<reference evidence="4 5" key="1">
    <citation type="submission" date="2016-03" db="EMBL/GenBank/DDBJ databases">
        <authorList>
            <person name="Ploux O."/>
        </authorList>
    </citation>
    <scope>NUCLEOTIDE SEQUENCE [LARGE SCALE GENOMIC DNA]</scope>
    <source>
        <strain evidence="4 5">UAMH 11012</strain>
    </source>
</reference>
<dbReference type="InterPro" id="IPR013087">
    <property type="entry name" value="Znf_C2H2_type"/>
</dbReference>
<dbReference type="AlphaFoldDB" id="A0A1L7XQM6"/>
<dbReference type="SUPFAM" id="SSF57667">
    <property type="entry name" value="beta-beta-alpha zinc fingers"/>
    <property type="match status" value="1"/>
</dbReference>
<proteinExistence type="predicted"/>
<evidence type="ECO:0000259" key="3">
    <source>
        <dbReference type="PROSITE" id="PS50157"/>
    </source>
</evidence>
<organism evidence="4 5">
    <name type="scientific">Phialocephala subalpina</name>
    <dbReference type="NCBI Taxonomy" id="576137"/>
    <lineage>
        <taxon>Eukaryota</taxon>
        <taxon>Fungi</taxon>
        <taxon>Dikarya</taxon>
        <taxon>Ascomycota</taxon>
        <taxon>Pezizomycotina</taxon>
        <taxon>Leotiomycetes</taxon>
        <taxon>Helotiales</taxon>
        <taxon>Mollisiaceae</taxon>
        <taxon>Phialocephala</taxon>
        <taxon>Phialocephala fortinii species complex</taxon>
    </lineage>
</organism>
<dbReference type="STRING" id="576137.A0A1L7XQM6"/>
<keyword evidence="1" id="KW-0862">Zinc</keyword>
<dbReference type="SMART" id="SM00355">
    <property type="entry name" value="ZnF_C2H2"/>
    <property type="match status" value="3"/>
</dbReference>
<feature type="non-terminal residue" evidence="4">
    <location>
        <position position="1"/>
    </location>
</feature>
<evidence type="ECO:0000313" key="5">
    <source>
        <dbReference type="Proteomes" id="UP000184330"/>
    </source>
</evidence>
<dbReference type="Gene3D" id="3.30.160.60">
    <property type="entry name" value="Classic Zinc Finger"/>
    <property type="match status" value="1"/>
</dbReference>
<sequence>LTSIVLSLTREPHQGVRERGGSPAFPKRPPDWQASSAQLPALYDVKDYPPSQSHVSLWDIEKLKTGLNPNPTRLNIDIPNLALTTPSPSSSSPRSLFSPRTSTLTNSTNGLSDTSQSPTPSQSFSSVATPQFFGSEFSNDAIRQPTLQSSYSNTTLDTVHPDDPNTPDFASPGQYMCSTCRKHFPKRHLLNKHRRTSHDKPYKCPVLVCPFRMTGFGKRNDLERHKKSTHSEHFQTSSYLCPHMNCQLSVTGFSRHDNCKRHIEQQHPEVPYLPPRISTLPPMGVEA</sequence>
<feature type="region of interest" description="Disordered" evidence="2">
    <location>
        <begin position="68"/>
        <end position="126"/>
    </location>
</feature>
<protein>
    <recommendedName>
        <fullName evidence="3">C2H2-type domain-containing protein</fullName>
    </recommendedName>
</protein>
<dbReference type="InterPro" id="IPR036236">
    <property type="entry name" value="Znf_C2H2_sf"/>
</dbReference>
<evidence type="ECO:0000256" key="2">
    <source>
        <dbReference type="SAM" id="MobiDB-lite"/>
    </source>
</evidence>
<dbReference type="OrthoDB" id="6910977at2759"/>
<dbReference type="GO" id="GO:0008270">
    <property type="term" value="F:zinc ion binding"/>
    <property type="evidence" value="ECO:0007669"/>
    <property type="project" value="UniProtKB-KW"/>
</dbReference>
<feature type="compositionally biased region" description="Low complexity" evidence="2">
    <location>
        <begin position="83"/>
        <end position="126"/>
    </location>
</feature>
<feature type="region of interest" description="Disordered" evidence="2">
    <location>
        <begin position="1"/>
        <end position="33"/>
    </location>
</feature>
<feature type="domain" description="C2H2-type" evidence="3">
    <location>
        <begin position="175"/>
        <end position="203"/>
    </location>
</feature>
<gene>
    <name evidence="4" type="ORF">PAC_17204</name>
</gene>
<evidence type="ECO:0000313" key="4">
    <source>
        <dbReference type="EMBL" id="CZR67305.1"/>
    </source>
</evidence>
<feature type="compositionally biased region" description="Basic and acidic residues" evidence="2">
    <location>
        <begin position="10"/>
        <end position="20"/>
    </location>
</feature>
<dbReference type="Proteomes" id="UP000184330">
    <property type="component" value="Unassembled WGS sequence"/>
</dbReference>
<dbReference type="PROSITE" id="PS00028">
    <property type="entry name" value="ZINC_FINGER_C2H2_1"/>
    <property type="match status" value="1"/>
</dbReference>
<keyword evidence="1" id="KW-0863">Zinc-finger</keyword>
<accession>A0A1L7XQM6</accession>